<keyword evidence="1" id="KW-0732">Signal</keyword>
<dbReference type="Proteomes" id="UP000054561">
    <property type="component" value="Unassembled WGS sequence"/>
</dbReference>
<sequence length="188" mass="20255">MVKNIFVLYFILMLLSCCYVLGEETGLENNKKKMDEKFLSRIKRRLEILYKLSSYDKSEVFVREIDSIKEHLNILNEGGWESTEGRCNGNLTSGINKAEGAGADMPGGDLYSVTESESDFGDDGDAVLVGCFNGHRTPGHMKNAQGTGKGGSKSLGKTLGKAMGKGAGKAVGKAVSKVAKKLASKVEH</sequence>
<dbReference type="EMBL" id="KQ001696">
    <property type="protein sequence ID" value="KJP86336.1"/>
    <property type="molecule type" value="Genomic_DNA"/>
</dbReference>
<dbReference type="GeneID" id="24269369"/>
<feature type="chain" id="PRO_5002343625" evidence="1">
    <location>
        <begin position="23"/>
        <end position="188"/>
    </location>
</feature>
<keyword evidence="3" id="KW-1185">Reference proteome</keyword>
<accession>A0A0D9QKT2</accession>
<proteinExistence type="predicted"/>
<dbReference type="VEuPathDB" id="PlasmoDB:AK88_04055"/>
<evidence type="ECO:0000313" key="3">
    <source>
        <dbReference type="Proteomes" id="UP000054561"/>
    </source>
</evidence>
<dbReference type="OrthoDB" id="383789at2759"/>
<evidence type="ECO:0000313" key="2">
    <source>
        <dbReference type="EMBL" id="KJP86336.1"/>
    </source>
</evidence>
<reference evidence="2 3" key="1">
    <citation type="submission" date="2014-03" db="EMBL/GenBank/DDBJ databases">
        <title>The Genome Sequence of Plasmodium fragile nilgiri.</title>
        <authorList>
            <consortium name="The Broad Institute Genomics Platform"/>
            <consortium name="The Broad Institute Genome Sequencing Center for Infectious Disease"/>
            <person name="Neafsey D."/>
            <person name="Duraisingh M."/>
            <person name="Young S.K."/>
            <person name="Zeng Q."/>
            <person name="Gargeya S."/>
            <person name="Abouelleil A."/>
            <person name="Alvarado L."/>
            <person name="Chapman S.B."/>
            <person name="Gainer-Dewar J."/>
            <person name="Goldberg J."/>
            <person name="Griggs A."/>
            <person name="Gujja S."/>
            <person name="Hansen M."/>
            <person name="Howarth C."/>
            <person name="Imamovic A."/>
            <person name="Larimer J."/>
            <person name="Pearson M."/>
            <person name="Poon T.W."/>
            <person name="Priest M."/>
            <person name="Roberts A."/>
            <person name="Saif S."/>
            <person name="Shea T."/>
            <person name="Sykes S."/>
            <person name="Wortman J."/>
            <person name="Nusbaum C."/>
            <person name="Birren B."/>
        </authorList>
    </citation>
    <scope>NUCLEOTIDE SEQUENCE [LARGE SCALE GENOMIC DNA]</scope>
    <source>
        <strain evidence="3">nilgiri</strain>
    </source>
</reference>
<name>A0A0D9QKT2_PLAFR</name>
<protein>
    <submittedName>
        <fullName evidence="2">Uncharacterized protein</fullName>
    </submittedName>
</protein>
<organism evidence="2 3">
    <name type="scientific">Plasmodium fragile</name>
    <dbReference type="NCBI Taxonomy" id="5857"/>
    <lineage>
        <taxon>Eukaryota</taxon>
        <taxon>Sar</taxon>
        <taxon>Alveolata</taxon>
        <taxon>Apicomplexa</taxon>
        <taxon>Aconoidasida</taxon>
        <taxon>Haemosporida</taxon>
        <taxon>Plasmodiidae</taxon>
        <taxon>Plasmodium</taxon>
        <taxon>Plasmodium (Plasmodium)</taxon>
    </lineage>
</organism>
<evidence type="ECO:0000256" key="1">
    <source>
        <dbReference type="SAM" id="SignalP"/>
    </source>
</evidence>
<dbReference type="RefSeq" id="XP_012337088.1">
    <property type="nucleotide sequence ID" value="XM_012481665.1"/>
</dbReference>
<dbReference type="AlphaFoldDB" id="A0A0D9QKT2"/>
<gene>
    <name evidence="2" type="ORF">AK88_04055</name>
</gene>
<dbReference type="PROSITE" id="PS51257">
    <property type="entry name" value="PROKAR_LIPOPROTEIN"/>
    <property type="match status" value="1"/>
</dbReference>
<feature type="signal peptide" evidence="1">
    <location>
        <begin position="1"/>
        <end position="22"/>
    </location>
</feature>